<gene>
    <name evidence="2" type="ORF">HHL10_22045</name>
</gene>
<dbReference type="AlphaFoldDB" id="A0A848FEZ3"/>
<keyword evidence="3" id="KW-1185">Reference proteome</keyword>
<dbReference type="InterPro" id="IPR036901">
    <property type="entry name" value="Asp/Orn_carbamoylTrfase_sf"/>
</dbReference>
<sequence length="170" mass="17763">MKPLPSAPLFTAGAVPTGDGEAVLRTALMLRSLAQAGTESPFLRGKHLALVSASVPSSSQDRVETAARRLGARVARLSALAVQGEGARAQDTGRMLGLLYDALDCEDLPAAVLLRLREDCGVPVYEGLGRMDHPVALLLPCLAGATDPAGSAPEDNHCFLLQALLVRTLL</sequence>
<name>A0A848FEZ3_9BURK</name>
<dbReference type="GO" id="GO:0016743">
    <property type="term" value="F:carboxyl- or carbamoyltransferase activity"/>
    <property type="evidence" value="ECO:0007669"/>
    <property type="project" value="InterPro"/>
</dbReference>
<reference evidence="2 3" key="1">
    <citation type="submission" date="2020-04" db="EMBL/GenBank/DDBJ databases">
        <title>Azohydromonas sp. isolated from soil.</title>
        <authorList>
            <person name="Dahal R.H."/>
        </authorList>
    </citation>
    <scope>NUCLEOTIDE SEQUENCE [LARGE SCALE GENOMIC DNA]</scope>
    <source>
        <strain evidence="2 3">G-1-1-14</strain>
    </source>
</reference>
<dbReference type="EMBL" id="JABBFW010000020">
    <property type="protein sequence ID" value="NML17656.1"/>
    <property type="molecule type" value="Genomic_DNA"/>
</dbReference>
<organism evidence="2 3">
    <name type="scientific">Azohydromonas caseinilytica</name>
    <dbReference type="NCBI Taxonomy" id="2728836"/>
    <lineage>
        <taxon>Bacteria</taxon>
        <taxon>Pseudomonadati</taxon>
        <taxon>Pseudomonadota</taxon>
        <taxon>Betaproteobacteria</taxon>
        <taxon>Burkholderiales</taxon>
        <taxon>Sphaerotilaceae</taxon>
        <taxon>Azohydromonas</taxon>
    </lineage>
</organism>
<dbReference type="GO" id="GO:0016597">
    <property type="term" value="F:amino acid binding"/>
    <property type="evidence" value="ECO:0007669"/>
    <property type="project" value="InterPro"/>
</dbReference>
<evidence type="ECO:0000313" key="2">
    <source>
        <dbReference type="EMBL" id="NML17656.1"/>
    </source>
</evidence>
<accession>A0A848FEZ3</accession>
<evidence type="ECO:0000256" key="1">
    <source>
        <dbReference type="ARBA" id="ARBA00022679"/>
    </source>
</evidence>
<protein>
    <recommendedName>
        <fullName evidence="4">Ornithine carbamoyltransferase</fullName>
    </recommendedName>
</protein>
<dbReference type="Gene3D" id="3.40.50.1370">
    <property type="entry name" value="Aspartate/ornithine carbamoyltransferase"/>
    <property type="match status" value="1"/>
</dbReference>
<proteinExistence type="predicted"/>
<dbReference type="SUPFAM" id="SSF53671">
    <property type="entry name" value="Aspartate/ornithine carbamoyltransferase"/>
    <property type="match status" value="1"/>
</dbReference>
<dbReference type="GO" id="GO:0006520">
    <property type="term" value="P:amino acid metabolic process"/>
    <property type="evidence" value="ECO:0007669"/>
    <property type="project" value="InterPro"/>
</dbReference>
<evidence type="ECO:0000313" key="3">
    <source>
        <dbReference type="Proteomes" id="UP000574067"/>
    </source>
</evidence>
<comment type="caution">
    <text evidence="2">The sequence shown here is derived from an EMBL/GenBank/DDBJ whole genome shotgun (WGS) entry which is preliminary data.</text>
</comment>
<evidence type="ECO:0008006" key="4">
    <source>
        <dbReference type="Google" id="ProtNLM"/>
    </source>
</evidence>
<dbReference type="RefSeq" id="WP_169162555.1">
    <property type="nucleotide sequence ID" value="NZ_JABBFW010000020.1"/>
</dbReference>
<dbReference type="Proteomes" id="UP000574067">
    <property type="component" value="Unassembled WGS sequence"/>
</dbReference>
<keyword evidence="1" id="KW-0808">Transferase</keyword>